<dbReference type="GO" id="GO:0007154">
    <property type="term" value="P:cell communication"/>
    <property type="evidence" value="ECO:0007669"/>
    <property type="project" value="InterPro"/>
</dbReference>
<dbReference type="PROSITE" id="PS51257">
    <property type="entry name" value="PROKAR_LIPOPROTEIN"/>
    <property type="match status" value="1"/>
</dbReference>
<dbReference type="InterPro" id="IPR012938">
    <property type="entry name" value="Glc/Sorbosone_DH"/>
</dbReference>
<dbReference type="RefSeq" id="WP_345423172.1">
    <property type="nucleotide sequence ID" value="NZ_AP031496.1"/>
</dbReference>
<dbReference type="InterPro" id="IPR003644">
    <property type="entry name" value="Calx_beta"/>
</dbReference>
<dbReference type="InterPro" id="IPR009056">
    <property type="entry name" value="Cyt_c-like_dom"/>
</dbReference>
<keyword evidence="5 6" id="KW-0408">Iron</keyword>
<dbReference type="SUPFAM" id="SSF141072">
    <property type="entry name" value="CalX-like"/>
    <property type="match status" value="4"/>
</dbReference>
<dbReference type="GO" id="GO:0046872">
    <property type="term" value="F:metal ion binding"/>
    <property type="evidence" value="ECO:0007669"/>
    <property type="project" value="UniProtKB-KW"/>
</dbReference>
<dbReference type="Gene3D" id="2.120.10.30">
    <property type="entry name" value="TolB, C-terminal domain"/>
    <property type="match status" value="1"/>
</dbReference>
<dbReference type="SMART" id="SM00237">
    <property type="entry name" value="Calx_beta"/>
    <property type="match status" value="4"/>
</dbReference>
<keyword evidence="4" id="KW-0106">Calcium</keyword>
<evidence type="ECO:0000256" key="5">
    <source>
        <dbReference type="ARBA" id="ARBA00023004"/>
    </source>
</evidence>
<dbReference type="GO" id="GO:0009055">
    <property type="term" value="F:electron transfer activity"/>
    <property type="evidence" value="ECO:0007669"/>
    <property type="project" value="InterPro"/>
</dbReference>
<keyword evidence="1 6" id="KW-0479">Metal-binding</keyword>
<evidence type="ECO:0000256" key="2">
    <source>
        <dbReference type="ARBA" id="ARBA00022729"/>
    </source>
</evidence>
<dbReference type="PROSITE" id="PS51007">
    <property type="entry name" value="CYTC"/>
    <property type="match status" value="1"/>
</dbReference>
<evidence type="ECO:0000256" key="4">
    <source>
        <dbReference type="ARBA" id="ARBA00022837"/>
    </source>
</evidence>
<dbReference type="GO" id="GO:0020037">
    <property type="term" value="F:heme binding"/>
    <property type="evidence" value="ECO:0007669"/>
    <property type="project" value="InterPro"/>
</dbReference>
<keyword evidence="6" id="KW-0349">Heme</keyword>
<sequence>MARVWSSALVFGGLPKACVLASVLALTACIGDGDSGTRSNGDGNTGGSGETPPVETVEPSISVAGASITEGDSGQTNLVFTLTLSEAATGAVSVGYSTAAGTAQDGIDYVAVSGSVSFAAGETYASISVPVVGDTEVEPDETFTLQLSNPSGATLAAASAVGTIVNDDQVASVKSQISIADASIVEGNEAGNELSLSIAVSPASSEDIGLQLATADGTALAGEDYTATNTSVTVPAGSTAVDVLIPILSDDIAEDDETFTVTLSNLTSGVISESTATITIVDDDDAPVVSVLSLSPASVVEGNDGTTALSFSVSVTPAAASDIEVDIATADGTALAGEDYLARSETITIAAGSAQATVDISVLGDTQSEDDEQLSLTIANAVGADIDVATAVGTIVNDDTVAPALSSVSVAAASLVEGDSGDSEMQFALTITPAASQDITLQASTTDGTAVAGEDYAGLSETITIPAGSETFNVGVLITGDAGYEEDEQFSLVLSDAVGAELGQATALGTIENDDPLVGMNERPSNTSCIAPDEPTSSATVSTEDLFSGVYVNQPTKVAIEPGTGRYFVALRLGFIAVYDSDTDNTQTVWLDISSQVNTGGEGGLLGFAFHPDYPSTPVIYLSYTTGTDMTSVVTKLTVDNTTLPTVTTEETVLTVDQPFQNHNGGDIGFGPDGYLYVGLGDGGGGNDTLNRAQSTNYLLGSILRVDVLDPAVSYPATPYVIPADNPFAANPICGAGENSDACPEIYAWGFRNPWRWNFDSATGELWAGDVGQEAQEEINIVQRGGNYGWRCYEGTDPTPGVDFSSCTGTYQRPDIAYTRSSGNAVTGGVVYRGSAIPALVGQYVFGDYGNGTLWATTAHSQDLSADLDAQMNDYQLLTSNFGYTSFAADANGEIIFTDIKNGRVRRVIPAAISSNDTVPTTLSQTGCVLSTDPTQAADGMIPYTINAPFWSDVAEKTRYLAIPDGATIDIDGDGDFSFPVGSVLMKNFRLNNQLVETRLMMRHSNGNWAGYSYEWNSAQTEATRVDGGKTAEVQGQTYTWPSGAQCTACHTAVAGVALGPEIAEFNGEFAYPASGVTANQLATLEHIGLFSAGLPDTVDNLDALANPGDIAADLADRARAWLHSNCSQCHRDGGPTPVDLDFRYQTALADTAACDIAPSAGDLGISNARIIAPGDSSRSVLIERIARRDALAMPPIGSHYIDTDNVAMLSQWIDNLSSCTQ</sequence>
<dbReference type="Proteomes" id="UP001409585">
    <property type="component" value="Unassembled WGS sequence"/>
</dbReference>
<evidence type="ECO:0000256" key="1">
    <source>
        <dbReference type="ARBA" id="ARBA00022723"/>
    </source>
</evidence>
<feature type="domain" description="Cytochrome c" evidence="9">
    <location>
        <begin position="1031"/>
        <end position="1127"/>
    </location>
</feature>
<keyword evidence="11" id="KW-1185">Reference proteome</keyword>
<dbReference type="InterPro" id="IPR011042">
    <property type="entry name" value="6-blade_b-propeller_TolB-like"/>
</dbReference>
<feature type="chain" id="PRO_5043909902" description="Cytochrome c domain-containing protein" evidence="8">
    <location>
        <begin position="22"/>
        <end position="1222"/>
    </location>
</feature>
<dbReference type="InterPro" id="IPR038081">
    <property type="entry name" value="CalX-like_sf"/>
</dbReference>
<proteinExistence type="predicted"/>
<keyword evidence="3" id="KW-0677">Repeat</keyword>
<evidence type="ECO:0000256" key="7">
    <source>
        <dbReference type="SAM" id="MobiDB-lite"/>
    </source>
</evidence>
<evidence type="ECO:0000256" key="6">
    <source>
        <dbReference type="PROSITE-ProRule" id="PRU00433"/>
    </source>
</evidence>
<evidence type="ECO:0000256" key="3">
    <source>
        <dbReference type="ARBA" id="ARBA00022737"/>
    </source>
</evidence>
<feature type="region of interest" description="Disordered" evidence="7">
    <location>
        <begin position="35"/>
        <end position="56"/>
    </location>
</feature>
<dbReference type="PANTHER" id="PTHR19328">
    <property type="entry name" value="HEDGEHOG-INTERACTING PROTEIN"/>
    <property type="match status" value="1"/>
</dbReference>
<dbReference type="Pfam" id="PF03160">
    <property type="entry name" value="Calx-beta"/>
    <property type="match status" value="3"/>
</dbReference>
<comment type="caution">
    <text evidence="10">The sequence shown here is derived from an EMBL/GenBank/DDBJ whole genome shotgun (WGS) entry which is preliminary data.</text>
</comment>
<evidence type="ECO:0000313" key="10">
    <source>
        <dbReference type="EMBL" id="GAA4946515.1"/>
    </source>
</evidence>
<dbReference type="Gene3D" id="2.60.40.2030">
    <property type="match status" value="4"/>
</dbReference>
<dbReference type="EMBL" id="BAABLX010000026">
    <property type="protein sequence ID" value="GAA4946515.1"/>
    <property type="molecule type" value="Genomic_DNA"/>
</dbReference>
<dbReference type="InterPro" id="IPR011041">
    <property type="entry name" value="Quinoprot_gluc/sorb_DH_b-prop"/>
</dbReference>
<dbReference type="GO" id="GO:0016020">
    <property type="term" value="C:membrane"/>
    <property type="evidence" value="ECO:0007669"/>
    <property type="project" value="InterPro"/>
</dbReference>
<gene>
    <name evidence="10" type="ORF">GCM10025791_27360</name>
</gene>
<feature type="signal peptide" evidence="8">
    <location>
        <begin position="1"/>
        <end position="21"/>
    </location>
</feature>
<name>A0AAV3U4E1_9ALTE</name>
<dbReference type="PANTHER" id="PTHR19328:SF75">
    <property type="entry name" value="ALDOSE SUGAR DEHYDROGENASE YLII"/>
    <property type="match status" value="1"/>
</dbReference>
<evidence type="ECO:0000256" key="8">
    <source>
        <dbReference type="SAM" id="SignalP"/>
    </source>
</evidence>
<organism evidence="10 11">
    <name type="scientific">Halioxenophilus aromaticivorans</name>
    <dbReference type="NCBI Taxonomy" id="1306992"/>
    <lineage>
        <taxon>Bacteria</taxon>
        <taxon>Pseudomonadati</taxon>
        <taxon>Pseudomonadota</taxon>
        <taxon>Gammaproteobacteria</taxon>
        <taxon>Alteromonadales</taxon>
        <taxon>Alteromonadaceae</taxon>
        <taxon>Halioxenophilus</taxon>
    </lineage>
</organism>
<dbReference type="SUPFAM" id="SSF50952">
    <property type="entry name" value="Soluble quinoprotein glucose dehydrogenase"/>
    <property type="match status" value="1"/>
</dbReference>
<protein>
    <recommendedName>
        <fullName evidence="9">Cytochrome c domain-containing protein</fullName>
    </recommendedName>
</protein>
<evidence type="ECO:0000259" key="9">
    <source>
        <dbReference type="PROSITE" id="PS51007"/>
    </source>
</evidence>
<dbReference type="Pfam" id="PF07995">
    <property type="entry name" value="GSDH"/>
    <property type="match status" value="1"/>
</dbReference>
<reference evidence="11" key="1">
    <citation type="journal article" date="2019" name="Int. J. Syst. Evol. Microbiol.">
        <title>The Global Catalogue of Microorganisms (GCM) 10K type strain sequencing project: providing services to taxonomists for standard genome sequencing and annotation.</title>
        <authorList>
            <consortium name="The Broad Institute Genomics Platform"/>
            <consortium name="The Broad Institute Genome Sequencing Center for Infectious Disease"/>
            <person name="Wu L."/>
            <person name="Ma J."/>
        </authorList>
    </citation>
    <scope>NUCLEOTIDE SEQUENCE [LARGE SCALE GENOMIC DNA]</scope>
    <source>
        <strain evidence="11">JCM 19134</strain>
    </source>
</reference>
<dbReference type="AlphaFoldDB" id="A0AAV3U4E1"/>
<keyword evidence="2 8" id="KW-0732">Signal</keyword>
<accession>A0AAV3U4E1</accession>
<evidence type="ECO:0000313" key="11">
    <source>
        <dbReference type="Proteomes" id="UP001409585"/>
    </source>
</evidence>